<gene>
    <name evidence="2" type="ORF">F0562_034895</name>
</gene>
<feature type="region of interest" description="Disordered" evidence="1">
    <location>
        <begin position="61"/>
        <end position="87"/>
    </location>
</feature>
<evidence type="ECO:0000313" key="3">
    <source>
        <dbReference type="Proteomes" id="UP000325577"/>
    </source>
</evidence>
<keyword evidence="3" id="KW-1185">Reference proteome</keyword>
<dbReference type="Proteomes" id="UP000325577">
    <property type="component" value="Linkage Group LG21"/>
</dbReference>
<dbReference type="EMBL" id="CM018045">
    <property type="protein sequence ID" value="KAA8527390.1"/>
    <property type="molecule type" value="Genomic_DNA"/>
</dbReference>
<reference evidence="2 3" key="1">
    <citation type="submission" date="2019-09" db="EMBL/GenBank/DDBJ databases">
        <title>A chromosome-level genome assembly of the Chinese tupelo Nyssa sinensis.</title>
        <authorList>
            <person name="Yang X."/>
            <person name="Kang M."/>
            <person name="Yang Y."/>
            <person name="Xiong H."/>
            <person name="Wang M."/>
            <person name="Zhang Z."/>
            <person name="Wang Z."/>
            <person name="Wu H."/>
            <person name="Ma T."/>
            <person name="Liu J."/>
            <person name="Xi Z."/>
        </authorList>
    </citation>
    <scope>NUCLEOTIDE SEQUENCE [LARGE SCALE GENOMIC DNA]</scope>
    <source>
        <strain evidence="2">J267</strain>
        <tissue evidence="2">Leaf</tissue>
    </source>
</reference>
<proteinExistence type="predicted"/>
<feature type="compositionally biased region" description="Polar residues" evidence="1">
    <location>
        <begin position="61"/>
        <end position="78"/>
    </location>
</feature>
<evidence type="ECO:0000256" key="1">
    <source>
        <dbReference type="SAM" id="MobiDB-lite"/>
    </source>
</evidence>
<evidence type="ECO:0000313" key="2">
    <source>
        <dbReference type="EMBL" id="KAA8527390.1"/>
    </source>
</evidence>
<organism evidence="2 3">
    <name type="scientific">Nyssa sinensis</name>
    <dbReference type="NCBI Taxonomy" id="561372"/>
    <lineage>
        <taxon>Eukaryota</taxon>
        <taxon>Viridiplantae</taxon>
        <taxon>Streptophyta</taxon>
        <taxon>Embryophyta</taxon>
        <taxon>Tracheophyta</taxon>
        <taxon>Spermatophyta</taxon>
        <taxon>Magnoliopsida</taxon>
        <taxon>eudicotyledons</taxon>
        <taxon>Gunneridae</taxon>
        <taxon>Pentapetalae</taxon>
        <taxon>asterids</taxon>
        <taxon>Cornales</taxon>
        <taxon>Nyssaceae</taxon>
        <taxon>Nyssa</taxon>
    </lineage>
</organism>
<dbReference type="OrthoDB" id="10513596at2759"/>
<protein>
    <submittedName>
        <fullName evidence="2">Uncharacterized protein</fullName>
    </submittedName>
</protein>
<accession>A0A5J5AA37</accession>
<name>A0A5J5AA37_9ASTE</name>
<sequence length="87" mass="9599">MDGSTSILISPTEAQFKAQALSPTCRTEAIQGNPNTDRTKICSLHISRWRSLRITRLTISPTRPTRTGSRSPGSTATLQPKGWIRSF</sequence>
<dbReference type="AlphaFoldDB" id="A0A5J5AA37"/>